<evidence type="ECO:0000256" key="3">
    <source>
        <dbReference type="ARBA" id="ARBA00022840"/>
    </source>
</evidence>
<dbReference type="GO" id="GO:0006865">
    <property type="term" value="P:amino acid transport"/>
    <property type="evidence" value="ECO:0007669"/>
    <property type="project" value="UniProtKB-KW"/>
</dbReference>
<dbReference type="GO" id="GO:0005524">
    <property type="term" value="F:ATP binding"/>
    <property type="evidence" value="ECO:0007669"/>
    <property type="project" value="UniProtKB-KW"/>
</dbReference>
<dbReference type="AlphaFoldDB" id="A0A242KLR8"/>
<dbReference type="SUPFAM" id="SSF52540">
    <property type="entry name" value="P-loop containing nucleoside triphosphate hydrolases"/>
    <property type="match status" value="1"/>
</dbReference>
<dbReference type="CDD" id="cd03255">
    <property type="entry name" value="ABC_MJ0796_LolCDE_FtsE"/>
    <property type="match status" value="1"/>
</dbReference>
<dbReference type="InterPro" id="IPR017871">
    <property type="entry name" value="ABC_transporter-like_CS"/>
</dbReference>
<dbReference type="GO" id="GO:0098796">
    <property type="term" value="C:membrane protein complex"/>
    <property type="evidence" value="ECO:0007669"/>
    <property type="project" value="UniProtKB-ARBA"/>
</dbReference>
<dbReference type="EMBL" id="NGMS01000006">
    <property type="protein sequence ID" value="OTP22177.1"/>
    <property type="molecule type" value="Genomic_DNA"/>
</dbReference>
<dbReference type="InterPro" id="IPR027417">
    <property type="entry name" value="P-loop_NTPase"/>
</dbReference>
<protein>
    <recommendedName>
        <fullName evidence="5">ABC transporter domain-containing protein</fullName>
    </recommendedName>
</protein>
<dbReference type="InterPro" id="IPR003439">
    <property type="entry name" value="ABC_transporter-like_ATP-bd"/>
</dbReference>
<keyword evidence="1" id="KW-0813">Transport</keyword>
<dbReference type="PROSITE" id="PS00211">
    <property type="entry name" value="ABC_TRANSPORTER_1"/>
    <property type="match status" value="1"/>
</dbReference>
<dbReference type="SMART" id="SM00382">
    <property type="entry name" value="AAA"/>
    <property type="match status" value="1"/>
</dbReference>
<comment type="caution">
    <text evidence="7">The sequence shown here is derived from an EMBL/GenBank/DDBJ whole genome shotgun (WGS) entry which is preliminary data.</text>
</comment>
<dbReference type="Pfam" id="PF00005">
    <property type="entry name" value="ABC_tran"/>
    <property type="match status" value="1"/>
</dbReference>
<evidence type="ECO:0000256" key="4">
    <source>
        <dbReference type="ARBA" id="ARBA00022970"/>
    </source>
</evidence>
<proteinExistence type="predicted"/>
<keyword evidence="3" id="KW-0067">ATP-binding</keyword>
<feature type="domain" description="ABC transporter" evidence="5">
    <location>
        <begin position="2"/>
        <end position="224"/>
    </location>
</feature>
<dbReference type="RefSeq" id="WP_086335639.1">
    <property type="nucleotide sequence ID" value="NZ_JAIZFT010000015.1"/>
</dbReference>
<organism evidence="7 8">
    <name type="scientific">Enterococcus mundtii</name>
    <dbReference type="NCBI Taxonomy" id="53346"/>
    <lineage>
        <taxon>Bacteria</taxon>
        <taxon>Bacillati</taxon>
        <taxon>Bacillota</taxon>
        <taxon>Bacilli</taxon>
        <taxon>Lactobacillales</taxon>
        <taxon>Enterococcaceae</taxon>
        <taxon>Enterococcus</taxon>
    </lineage>
</organism>
<dbReference type="FunFam" id="3.40.50.300:FF:000032">
    <property type="entry name" value="Export ABC transporter ATP-binding protein"/>
    <property type="match status" value="1"/>
</dbReference>
<dbReference type="InterPro" id="IPR003593">
    <property type="entry name" value="AAA+_ATPase"/>
</dbReference>
<keyword evidence="2" id="KW-0547">Nucleotide-binding</keyword>
<accession>A0A242KLR8</accession>
<keyword evidence="4" id="KW-0029">Amino-acid transport</keyword>
<evidence type="ECO:0000259" key="5">
    <source>
        <dbReference type="PROSITE" id="PS50893"/>
    </source>
</evidence>
<evidence type="ECO:0000313" key="8">
    <source>
        <dbReference type="Proteomes" id="UP000195024"/>
    </source>
</evidence>
<dbReference type="InterPro" id="IPR015854">
    <property type="entry name" value="ABC_transpr_LolD-like"/>
</dbReference>
<dbReference type="GO" id="GO:0016887">
    <property type="term" value="F:ATP hydrolysis activity"/>
    <property type="evidence" value="ECO:0007669"/>
    <property type="project" value="InterPro"/>
</dbReference>
<sequence length="224" mass="24582">MIQLIDVYKNFKQGAGELQVLKKINLTIDNGEFVSIMGRSGSGKSTLMNIIGCLDTPSTGSYLLAGKNTSQMSEDELSVIRNQKIGFVFQNFELLPKLSVLQNAALPLLYAGVSQEERTNRAIQALESVGLSDRIDFRINQLSGGQKQRVAIARALVGEANLILADEPTGSLDTANSHEIMVLFSKLNQMGKTVVLITHEQEVADYAKRQIVIKDGKIDEEVEK</sequence>
<dbReference type="GO" id="GO:0022857">
    <property type="term" value="F:transmembrane transporter activity"/>
    <property type="evidence" value="ECO:0007669"/>
    <property type="project" value="TreeGrafter"/>
</dbReference>
<evidence type="ECO:0000313" key="6">
    <source>
        <dbReference type="EMBL" id="OTP20043.1"/>
    </source>
</evidence>
<evidence type="ECO:0000313" key="7">
    <source>
        <dbReference type="EMBL" id="OTP22177.1"/>
    </source>
</evidence>
<name>A0A242KLR8_ENTMU</name>
<dbReference type="PROSITE" id="PS50893">
    <property type="entry name" value="ABC_TRANSPORTER_2"/>
    <property type="match status" value="1"/>
</dbReference>
<dbReference type="Proteomes" id="UP000195024">
    <property type="component" value="Unassembled WGS sequence"/>
</dbReference>
<dbReference type="Gene3D" id="3.40.50.300">
    <property type="entry name" value="P-loop containing nucleotide triphosphate hydrolases"/>
    <property type="match status" value="1"/>
</dbReference>
<evidence type="ECO:0000256" key="1">
    <source>
        <dbReference type="ARBA" id="ARBA00022448"/>
    </source>
</evidence>
<evidence type="ECO:0000256" key="2">
    <source>
        <dbReference type="ARBA" id="ARBA00022741"/>
    </source>
</evidence>
<dbReference type="EMBL" id="NGMS01000007">
    <property type="protein sequence ID" value="OTP20043.1"/>
    <property type="molecule type" value="Genomic_DNA"/>
</dbReference>
<gene>
    <name evidence="7" type="ORF">A5802_003182</name>
    <name evidence="6" type="ORF">A5802_003271</name>
</gene>
<dbReference type="GO" id="GO:0005886">
    <property type="term" value="C:plasma membrane"/>
    <property type="evidence" value="ECO:0007669"/>
    <property type="project" value="TreeGrafter"/>
</dbReference>
<dbReference type="InterPro" id="IPR017911">
    <property type="entry name" value="MacB-like_ATP-bd"/>
</dbReference>
<dbReference type="PANTHER" id="PTHR24220:SF692">
    <property type="entry name" value="ABC TRANSPORTER DOMAIN-CONTAINING PROTEIN"/>
    <property type="match status" value="1"/>
</dbReference>
<dbReference type="PANTHER" id="PTHR24220">
    <property type="entry name" value="IMPORT ATP-BINDING PROTEIN"/>
    <property type="match status" value="1"/>
</dbReference>
<reference evidence="7 8" key="1">
    <citation type="submission" date="2017-05" db="EMBL/GenBank/DDBJ databases">
        <title>The Genome Sequence of Enterococcus mundtii 6B1_DIV0119.</title>
        <authorList>
            <consortium name="The Broad Institute Genomics Platform"/>
            <consortium name="The Broad Institute Genomic Center for Infectious Diseases"/>
            <person name="Earl A."/>
            <person name="Manson A."/>
            <person name="Schwartman J."/>
            <person name="Gilmore M."/>
            <person name="Abouelleil A."/>
            <person name="Cao P."/>
            <person name="Chapman S."/>
            <person name="Cusick C."/>
            <person name="Shea T."/>
            <person name="Young S."/>
            <person name="Neafsey D."/>
            <person name="Nusbaum C."/>
            <person name="Birren B."/>
        </authorList>
    </citation>
    <scope>NUCLEOTIDE SEQUENCE [LARGE SCALE GENOMIC DNA]</scope>
    <source>
        <strain evidence="7 8">6B1_DIV0119</strain>
    </source>
</reference>